<dbReference type="EMBL" id="MN549360">
    <property type="protein sequence ID" value="QGZ13960.1"/>
    <property type="molecule type" value="Genomic_DNA"/>
</dbReference>
<dbReference type="Proteomes" id="UP000436513">
    <property type="component" value="Segment"/>
</dbReference>
<gene>
    <name evidence="1" type="ORF">RL38J1_107</name>
</gene>
<accession>A0A6B9J1H4</accession>
<organism evidence="1 2">
    <name type="scientific">Rhizobium phage RL38J1</name>
    <dbReference type="NCBI Taxonomy" id="2663232"/>
    <lineage>
        <taxon>Viruses</taxon>
        <taxon>Duplodnaviria</taxon>
        <taxon>Heunggongvirae</taxon>
        <taxon>Uroviricota</taxon>
        <taxon>Caudoviricetes</taxon>
        <taxon>Pootjesviridae</taxon>
        <taxon>Innesvirus</taxon>
        <taxon>Innesvirus RL38J1</taxon>
    </lineage>
</organism>
<keyword evidence="2" id="KW-1185">Reference proteome</keyword>
<sequence length="125" mass="14667">MEPRRRQAYLAEASIVLEASLVEDRVLVSMKIFSCYRYIPGFEYYGLPLAVFENQDRAVAWRETNWQRFRTYVSTDEWDTIQIIKTKTDPEGDTCHSLLLRNNSYKNLKRSSSTYRIGTPYLPVG</sequence>
<proteinExistence type="predicted"/>
<evidence type="ECO:0000313" key="2">
    <source>
        <dbReference type="Proteomes" id="UP000436513"/>
    </source>
</evidence>
<name>A0A6B9J1H4_9CAUD</name>
<evidence type="ECO:0000313" key="1">
    <source>
        <dbReference type="EMBL" id="QGZ13960.1"/>
    </source>
</evidence>
<protein>
    <submittedName>
        <fullName evidence="1">Uncharacterized protein</fullName>
    </submittedName>
</protein>
<reference evidence="1 2" key="1">
    <citation type="submission" date="2019-10" db="EMBL/GenBank/DDBJ databases">
        <title>Complete genome sequence of bacteriophage vB_RLeM_RL38JI.</title>
        <authorList>
            <person name="Gunathilake D."/>
            <person name="Bhat S."/>
            <person name="Yost C.K."/>
            <person name="Hynes M.F."/>
        </authorList>
    </citation>
    <scope>NUCLEOTIDE SEQUENCE [LARGE SCALE GENOMIC DNA]</scope>
</reference>